<dbReference type="AlphaFoldDB" id="A0AAE8HHX6"/>
<keyword evidence="2" id="KW-1185">Reference proteome</keyword>
<evidence type="ECO:0000313" key="1">
    <source>
        <dbReference type="EMBL" id="SDV16435.1"/>
    </source>
</evidence>
<evidence type="ECO:0008006" key="3">
    <source>
        <dbReference type="Google" id="ProtNLM"/>
    </source>
</evidence>
<protein>
    <recommendedName>
        <fullName evidence="3">DUF3757 domain-containing protein</fullName>
    </recommendedName>
</protein>
<gene>
    <name evidence="1" type="ORF">SAMN04490209_5501</name>
</gene>
<accession>A0AAE8HHX6</accession>
<organism evidence="1 2">
    <name type="scientific">Pseudomonas rhodesiae</name>
    <dbReference type="NCBI Taxonomy" id="76760"/>
    <lineage>
        <taxon>Bacteria</taxon>
        <taxon>Pseudomonadati</taxon>
        <taxon>Pseudomonadota</taxon>
        <taxon>Gammaproteobacteria</taxon>
        <taxon>Pseudomonadales</taxon>
        <taxon>Pseudomonadaceae</taxon>
        <taxon>Pseudomonas</taxon>
    </lineage>
</organism>
<reference evidence="1 2" key="1">
    <citation type="submission" date="2016-10" db="EMBL/GenBank/DDBJ databases">
        <authorList>
            <person name="Varghese N."/>
            <person name="Submissions S."/>
        </authorList>
    </citation>
    <scope>NUCLEOTIDE SEQUENCE [LARGE SCALE GENOMIC DNA]</scope>
    <source>
        <strain evidence="1 2">BS2777</strain>
    </source>
</reference>
<evidence type="ECO:0000313" key="2">
    <source>
        <dbReference type="Proteomes" id="UP000182085"/>
    </source>
</evidence>
<name>A0AAE8HHX6_9PSED</name>
<dbReference type="Proteomes" id="UP000182085">
    <property type="component" value="Chromosome I"/>
</dbReference>
<sequence length="148" mass="15928">MTLSKCLKMGAAIGAFMLIGQVCGVELNCPEVSTIKAVSRQFADQSGVWKGEQYMEDSSITAAFKFQGAAIKQGTDSETSHAYYYVACNYVGAGSDDYLRMAQRFVSSPVAQGSNWNENNECIQSGVSKCAFNVMNSKGPAPIKLPVQ</sequence>
<proteinExistence type="predicted"/>
<dbReference type="EMBL" id="LT629801">
    <property type="protein sequence ID" value="SDV16435.1"/>
    <property type="molecule type" value="Genomic_DNA"/>
</dbReference>
<dbReference type="RefSeq" id="WP_034139635.1">
    <property type="nucleotide sequence ID" value="NZ_BAAAEG010000001.1"/>
</dbReference>